<dbReference type="AlphaFoldDB" id="A0A5N7MWB9"/>
<protein>
    <submittedName>
        <fullName evidence="1">Uncharacterized protein</fullName>
    </submittedName>
</protein>
<reference evidence="1 2" key="1">
    <citation type="journal article" date="2019" name="Syst. Appl. Microbiol.">
        <title>Microvirga tunisiensis sp. nov., a root nodule symbiotic bacterium isolated from Lupinus micranthus and L. luteus grown in Northern Tunisia.</title>
        <authorList>
            <person name="Msaddak A."/>
            <person name="Rejili M."/>
            <person name="Duran D."/>
            <person name="Mars M."/>
            <person name="Palacios J.M."/>
            <person name="Ruiz-Argueso T."/>
            <person name="Rey L."/>
            <person name="Imperial J."/>
        </authorList>
    </citation>
    <scope>NUCLEOTIDE SEQUENCE [LARGE SCALE GENOMIC DNA]</scope>
    <source>
        <strain evidence="1 2">Lmie10</strain>
    </source>
</reference>
<sequence length="109" mass="11915">MNETKSTIEGIAHDAGWDSYTLLLLMCRRLDEVGQSSDMISHLSNLRDDEGDGLTLDEKIEAAKGEGYTVNEKAAGEFVFNDPNGNDADNGPWPTESKAWAAAYDDMEA</sequence>
<evidence type="ECO:0000313" key="1">
    <source>
        <dbReference type="EMBL" id="MPR28346.1"/>
    </source>
</evidence>
<organism evidence="1 2">
    <name type="scientific">Microvirga tunisiensis</name>
    <dbReference type="NCBI Taxonomy" id="2108360"/>
    <lineage>
        <taxon>Bacteria</taxon>
        <taxon>Pseudomonadati</taxon>
        <taxon>Pseudomonadota</taxon>
        <taxon>Alphaproteobacteria</taxon>
        <taxon>Hyphomicrobiales</taxon>
        <taxon>Methylobacteriaceae</taxon>
        <taxon>Microvirga</taxon>
    </lineage>
</organism>
<accession>A0A5N7MWB9</accession>
<comment type="caution">
    <text evidence="1">The sequence shown here is derived from an EMBL/GenBank/DDBJ whole genome shotgun (WGS) entry which is preliminary data.</text>
</comment>
<dbReference type="RefSeq" id="WP_152714639.1">
    <property type="nucleotide sequence ID" value="NZ_VOSJ01000139.1"/>
</dbReference>
<dbReference type="EMBL" id="VOSK01000139">
    <property type="protein sequence ID" value="MPR28346.1"/>
    <property type="molecule type" value="Genomic_DNA"/>
</dbReference>
<evidence type="ECO:0000313" key="2">
    <source>
        <dbReference type="Proteomes" id="UP000403266"/>
    </source>
</evidence>
<name>A0A5N7MWB9_9HYPH</name>
<dbReference type="Proteomes" id="UP000403266">
    <property type="component" value="Unassembled WGS sequence"/>
</dbReference>
<gene>
    <name evidence="1" type="ORF">FS320_25145</name>
</gene>
<proteinExistence type="predicted"/>
<keyword evidence="2" id="KW-1185">Reference proteome</keyword>